<dbReference type="OrthoDB" id="37032at10239"/>
<evidence type="ECO:0000313" key="2">
    <source>
        <dbReference type="Proteomes" id="UP000203853"/>
    </source>
</evidence>
<dbReference type="Proteomes" id="UP000203853">
    <property type="component" value="Segment"/>
</dbReference>
<evidence type="ECO:0000313" key="1">
    <source>
        <dbReference type="EMBL" id="AKJ71792.1"/>
    </source>
</evidence>
<gene>
    <name evidence="1" type="ORF">TIN2_102</name>
</gene>
<organism evidence="1 2">
    <name type="scientific">Tsukamurella phage TIN2</name>
    <dbReference type="NCBI Taxonomy" id="1636545"/>
    <lineage>
        <taxon>Viruses</taxon>
        <taxon>Duplodnaviria</taxon>
        <taxon>Heunggongvirae</taxon>
        <taxon>Uroviricota</taxon>
        <taxon>Caudoviricetes</taxon>
        <taxon>Tinduovirus</taxon>
        <taxon>Tinduovirus TIN2</taxon>
    </lineage>
</organism>
<reference evidence="1 2" key="1">
    <citation type="journal article" date="2015" name="Appl. Environ. Microbiol.">
        <title>Three of a Kind: Genetically Similar Tsukamurella Phages TIN2, TIN3, and TIN4.</title>
        <authorList>
            <person name="Dyson Z.A."/>
            <person name="Tucci J."/>
            <person name="Seviour R.J."/>
            <person name="Petrovski S."/>
        </authorList>
    </citation>
    <scope>NUCLEOTIDE SEQUENCE [LARGE SCALE GENOMIC DNA]</scope>
</reference>
<dbReference type="GeneID" id="26631063"/>
<keyword evidence="2" id="KW-1185">Reference proteome</keyword>
<sequence length="84" mass="9359">MSINNRNATSSMLDQIRRFSGYCDDIHTSVEREELEREMPQINDEDTGPAAVLALEAKTHLDAAARKLAKLSGRLTADLERDDA</sequence>
<accession>A0A0K0N5V2</accession>
<protein>
    <submittedName>
        <fullName evidence="1">Uncharacterized protein</fullName>
    </submittedName>
</protein>
<dbReference type="KEGG" id="vg:26631063"/>
<proteinExistence type="predicted"/>
<dbReference type="RefSeq" id="YP_009204537.1">
    <property type="nucleotide sequence ID" value="NC_028865.1"/>
</dbReference>
<dbReference type="EMBL" id="KR011062">
    <property type="protein sequence ID" value="AKJ71792.1"/>
    <property type="molecule type" value="Genomic_DNA"/>
</dbReference>
<name>A0A0K0N5V2_9CAUD</name>